<name>A0A4Q1RD81_9FIRM</name>
<evidence type="ECO:0000313" key="4">
    <source>
        <dbReference type="Proteomes" id="UP000290106"/>
    </source>
</evidence>
<dbReference type="EMBL" id="SDKC01000002">
    <property type="protein sequence ID" value="RXS72567.1"/>
    <property type="molecule type" value="Genomic_DNA"/>
</dbReference>
<dbReference type="AlphaFoldDB" id="A0A4Q1RD81"/>
<comment type="caution">
    <text evidence="3">The sequence shown here is derived from an EMBL/GenBank/DDBJ whole genome shotgun (WGS) entry which is preliminary data.</text>
</comment>
<keyword evidence="4" id="KW-1185">Reference proteome</keyword>
<dbReference type="RefSeq" id="WP_129259683.1">
    <property type="nucleotide sequence ID" value="NZ_SDKC01000002.1"/>
</dbReference>
<evidence type="ECO:0000256" key="1">
    <source>
        <dbReference type="SAM" id="MobiDB-lite"/>
    </source>
</evidence>
<evidence type="ECO:0000256" key="2">
    <source>
        <dbReference type="SAM" id="Phobius"/>
    </source>
</evidence>
<dbReference type="Proteomes" id="UP000290106">
    <property type="component" value="Unassembled WGS sequence"/>
</dbReference>
<evidence type="ECO:0000313" key="3">
    <source>
        <dbReference type="EMBL" id="RXS72567.1"/>
    </source>
</evidence>
<keyword evidence="2" id="KW-0812">Transmembrane</keyword>
<proteinExistence type="predicted"/>
<keyword evidence="2" id="KW-0472">Membrane</keyword>
<organism evidence="3 4">
    <name type="scientific">Blautia faecicola</name>
    <dbReference type="NCBI Taxonomy" id="2509240"/>
    <lineage>
        <taxon>Bacteria</taxon>
        <taxon>Bacillati</taxon>
        <taxon>Bacillota</taxon>
        <taxon>Clostridia</taxon>
        <taxon>Lachnospirales</taxon>
        <taxon>Lachnospiraceae</taxon>
        <taxon>Blautia</taxon>
    </lineage>
</organism>
<protein>
    <submittedName>
        <fullName evidence="3">Uncharacterized protein</fullName>
    </submittedName>
</protein>
<gene>
    <name evidence="3" type="ORF">ETP43_16445</name>
</gene>
<reference evidence="3 4" key="1">
    <citation type="submission" date="2019-01" db="EMBL/GenBank/DDBJ databases">
        <title>Blautia sp. nov. KGMB01111 isolated human feces.</title>
        <authorList>
            <person name="Park J.-E."/>
            <person name="Kim J.-S."/>
            <person name="Park S.-H."/>
        </authorList>
    </citation>
    <scope>NUCLEOTIDE SEQUENCE [LARGE SCALE GENOMIC DNA]</scope>
    <source>
        <strain evidence="3 4">KGMB01111</strain>
    </source>
</reference>
<keyword evidence="2" id="KW-1133">Transmembrane helix</keyword>
<sequence length="324" mass="36394">MAIGKDIITIQCILPGQIIDGGINGFMSKKFKKCFVLLVFATIFVAVAVTLVLKNKKEEPEEYGTMQVFTPDPVLSEDEAKSLEEQQDNSNLDNEERGDIFSDETGDFNAFMSLFLTAMEKEGTSYASDTDFVKDCIQSSKVDAPVPGENLKEYFDSLQSVEWNETLVGDLVFFLDENQESIHMGIKGSRNHMFHRKDGVITEEYISDYSEKFVFARLFSTNQVDDETLLAESESSGYMNAEVLCKEGVDLTPLEKVKQQLDYKLNNVCGDIESNVRAKQIEIMEVTDDAYEGDGVIAYAMPDNVAKIITIHYDPTSDRLYVVP</sequence>
<feature type="transmembrane region" description="Helical" evidence="2">
    <location>
        <begin position="34"/>
        <end position="53"/>
    </location>
</feature>
<accession>A0A4Q1RD81</accession>
<feature type="region of interest" description="Disordered" evidence="1">
    <location>
        <begin position="79"/>
        <end position="100"/>
    </location>
</feature>